<gene>
    <name evidence="2" type="ORF">SAMN06309945_0402</name>
</gene>
<dbReference type="Proteomes" id="UP000190857">
    <property type="component" value="Unassembled WGS sequence"/>
</dbReference>
<dbReference type="AlphaFoldDB" id="A0A1T5IFX2"/>
<dbReference type="InterPro" id="IPR018960">
    <property type="entry name" value="DUF1990"/>
</dbReference>
<dbReference type="PIRSF" id="PIRSF010260">
    <property type="entry name" value="UCP010260"/>
    <property type="match status" value="1"/>
</dbReference>
<evidence type="ECO:0000259" key="1">
    <source>
        <dbReference type="Pfam" id="PF09348"/>
    </source>
</evidence>
<sequence length="186" mass="20175">MSRSQSGDAVSGDDRAVSRAYNFPGFPTFAGVVPTGYRETVRSREIGRGRAVFEAAVGLVLHWQVHYGSGFVAIEVPDAVTDDAESVWGIPFGPFRPRVACRVFGVIDEPGIGGFGHGALEGHPQSGWESYLVRLDDDGRVFLDIRVVWKPAAWWMRAAGPFGALGLHILLRKNLRALDGLLPASD</sequence>
<reference evidence="2 3" key="1">
    <citation type="submission" date="2017-02" db="EMBL/GenBank/DDBJ databases">
        <authorList>
            <person name="Peterson S.W."/>
        </authorList>
    </citation>
    <scope>NUCLEOTIDE SEQUENCE [LARGE SCALE GENOMIC DNA]</scope>
    <source>
        <strain evidence="2 3">VKM Ac-2059</strain>
    </source>
</reference>
<protein>
    <submittedName>
        <fullName evidence="2">Uncharacterized protein, UPF0548 family</fullName>
    </submittedName>
</protein>
<dbReference type="STRING" id="123320.SAMN06309945_0402"/>
<feature type="domain" description="DUF1990" evidence="1">
    <location>
        <begin position="31"/>
        <end position="176"/>
    </location>
</feature>
<evidence type="ECO:0000313" key="3">
    <source>
        <dbReference type="Proteomes" id="UP000190857"/>
    </source>
</evidence>
<organism evidence="2 3">
    <name type="scientific">Okibacterium fritillariae</name>
    <dbReference type="NCBI Taxonomy" id="123320"/>
    <lineage>
        <taxon>Bacteria</taxon>
        <taxon>Bacillati</taxon>
        <taxon>Actinomycetota</taxon>
        <taxon>Actinomycetes</taxon>
        <taxon>Micrococcales</taxon>
        <taxon>Microbacteriaceae</taxon>
        <taxon>Okibacterium</taxon>
    </lineage>
</organism>
<accession>A0A1T5IFX2</accession>
<dbReference type="InterPro" id="IPR014457">
    <property type="entry name" value="UCP010260"/>
</dbReference>
<proteinExistence type="predicted"/>
<dbReference type="PANTHER" id="PTHR34202">
    <property type="entry name" value="UPF0548 PROTEIN"/>
    <property type="match status" value="1"/>
</dbReference>
<evidence type="ECO:0000313" key="2">
    <source>
        <dbReference type="EMBL" id="SKC38064.1"/>
    </source>
</evidence>
<dbReference type="EMBL" id="FUZP01000001">
    <property type="protein sequence ID" value="SKC38064.1"/>
    <property type="molecule type" value="Genomic_DNA"/>
</dbReference>
<name>A0A1T5IFX2_9MICO</name>
<keyword evidence="3" id="KW-1185">Reference proteome</keyword>
<dbReference type="Pfam" id="PF09348">
    <property type="entry name" value="DUF1990"/>
    <property type="match status" value="1"/>
</dbReference>
<dbReference type="PANTHER" id="PTHR34202:SF1">
    <property type="entry name" value="UPF0548 PROTEIN"/>
    <property type="match status" value="1"/>
</dbReference>
<dbReference type="RefSeq" id="WP_159449466.1">
    <property type="nucleotide sequence ID" value="NZ_FUZP01000001.1"/>
</dbReference>
<dbReference type="OrthoDB" id="120660at2"/>